<dbReference type="Proteomes" id="UP000799755">
    <property type="component" value="Unassembled WGS sequence"/>
</dbReference>
<comment type="caution">
    <text evidence="1">The sequence shown here is derived from an EMBL/GenBank/DDBJ whole genome shotgun (WGS) entry which is preliminary data.</text>
</comment>
<evidence type="ECO:0000313" key="2">
    <source>
        <dbReference type="Proteomes" id="UP000799755"/>
    </source>
</evidence>
<accession>A0ACB6QZF7</accession>
<name>A0ACB6QZF7_9PLEO</name>
<evidence type="ECO:0000313" key="1">
    <source>
        <dbReference type="EMBL" id="KAF2471925.1"/>
    </source>
</evidence>
<gene>
    <name evidence="1" type="ORF">BDR25DRAFT_353699</name>
</gene>
<sequence length="356" mass="40597">MLSLGEQITALSICASDNEALNFSFGSREFTMRDIGQRFLAFLFIDSAVHVKRKPNARHSRFSLSGGPEPRMSTPRSNPIAGDLLHVNTILLEGKRSSECDECEVVTFHVEFLEGSKRERSSKFEHSIAEKRVCERRKVVKVQHSGCRLSHNVDSSLKNTGYMIIEGFQDKPELKIDDASHTGLLWGINRVPSNQLPIISLQPALLGTEKLSVTFEFLMRKKRTGVTSIPLRKHYHILSPNWVKSSRRMFYVRYEYPVGRVSSFVTAENLLDHGRKEKATLENTSHFYRRLATVVMIEEEARICSHSHNYHACTRLQSRILITYSEYKKESRKGINAMPSTSSLLGRTKNYLGKMS</sequence>
<keyword evidence="2" id="KW-1185">Reference proteome</keyword>
<protein>
    <submittedName>
        <fullName evidence="1">Uncharacterized protein</fullName>
    </submittedName>
</protein>
<reference evidence="1" key="1">
    <citation type="journal article" date="2020" name="Stud. Mycol.">
        <title>101 Dothideomycetes genomes: a test case for predicting lifestyles and emergence of pathogens.</title>
        <authorList>
            <person name="Haridas S."/>
            <person name="Albert R."/>
            <person name="Binder M."/>
            <person name="Bloem J."/>
            <person name="Labutti K."/>
            <person name="Salamov A."/>
            <person name="Andreopoulos B."/>
            <person name="Baker S."/>
            <person name="Barry K."/>
            <person name="Bills G."/>
            <person name="Bluhm B."/>
            <person name="Cannon C."/>
            <person name="Castanera R."/>
            <person name="Culley D."/>
            <person name="Daum C."/>
            <person name="Ezra D."/>
            <person name="Gonzalez J."/>
            <person name="Henrissat B."/>
            <person name="Kuo A."/>
            <person name="Liang C."/>
            <person name="Lipzen A."/>
            <person name="Lutzoni F."/>
            <person name="Magnuson J."/>
            <person name="Mondo S."/>
            <person name="Nolan M."/>
            <person name="Ohm R."/>
            <person name="Pangilinan J."/>
            <person name="Park H.-J."/>
            <person name="Ramirez L."/>
            <person name="Alfaro M."/>
            <person name="Sun H."/>
            <person name="Tritt A."/>
            <person name="Yoshinaga Y."/>
            <person name="Zwiers L.-H."/>
            <person name="Turgeon B."/>
            <person name="Goodwin S."/>
            <person name="Spatafora J."/>
            <person name="Crous P."/>
            <person name="Grigoriev I."/>
        </authorList>
    </citation>
    <scope>NUCLEOTIDE SEQUENCE</scope>
    <source>
        <strain evidence="1">ATCC 200398</strain>
    </source>
</reference>
<proteinExistence type="predicted"/>
<dbReference type="EMBL" id="MU003503">
    <property type="protein sequence ID" value="KAF2471925.1"/>
    <property type="molecule type" value="Genomic_DNA"/>
</dbReference>
<organism evidence="1 2">
    <name type="scientific">Lindgomyces ingoldianus</name>
    <dbReference type="NCBI Taxonomy" id="673940"/>
    <lineage>
        <taxon>Eukaryota</taxon>
        <taxon>Fungi</taxon>
        <taxon>Dikarya</taxon>
        <taxon>Ascomycota</taxon>
        <taxon>Pezizomycotina</taxon>
        <taxon>Dothideomycetes</taxon>
        <taxon>Pleosporomycetidae</taxon>
        <taxon>Pleosporales</taxon>
        <taxon>Lindgomycetaceae</taxon>
        <taxon>Lindgomyces</taxon>
    </lineage>
</organism>